<dbReference type="Proteomes" id="UP001054945">
    <property type="component" value="Unassembled WGS sequence"/>
</dbReference>
<comment type="caution">
    <text evidence="1">The sequence shown here is derived from an EMBL/GenBank/DDBJ whole genome shotgun (WGS) entry which is preliminary data.</text>
</comment>
<gene>
    <name evidence="1" type="ORF">CEXT_113731</name>
</gene>
<sequence length="99" mass="11240">MVLENKVALHSEGGCVIMRLHPRKRGAEDARKGKIGLEINESNTEYMIMSPNKSKRRPRNVDIGGKTFEGVSRFKYLRTILSNDNSIHREVCERVQAGN</sequence>
<accession>A0AAV4QXW3</accession>
<dbReference type="EMBL" id="BPLR01006866">
    <property type="protein sequence ID" value="GIY12926.1"/>
    <property type="molecule type" value="Genomic_DNA"/>
</dbReference>
<evidence type="ECO:0000313" key="2">
    <source>
        <dbReference type="Proteomes" id="UP001054945"/>
    </source>
</evidence>
<proteinExistence type="predicted"/>
<dbReference type="AlphaFoldDB" id="A0AAV4QXW3"/>
<reference evidence="1 2" key="1">
    <citation type="submission" date="2021-06" db="EMBL/GenBank/DDBJ databases">
        <title>Caerostris extrusa draft genome.</title>
        <authorList>
            <person name="Kono N."/>
            <person name="Arakawa K."/>
        </authorList>
    </citation>
    <scope>NUCLEOTIDE SEQUENCE [LARGE SCALE GENOMIC DNA]</scope>
</reference>
<organism evidence="1 2">
    <name type="scientific">Caerostris extrusa</name>
    <name type="common">Bark spider</name>
    <name type="synonym">Caerostris bankana</name>
    <dbReference type="NCBI Taxonomy" id="172846"/>
    <lineage>
        <taxon>Eukaryota</taxon>
        <taxon>Metazoa</taxon>
        <taxon>Ecdysozoa</taxon>
        <taxon>Arthropoda</taxon>
        <taxon>Chelicerata</taxon>
        <taxon>Arachnida</taxon>
        <taxon>Araneae</taxon>
        <taxon>Araneomorphae</taxon>
        <taxon>Entelegynae</taxon>
        <taxon>Araneoidea</taxon>
        <taxon>Araneidae</taxon>
        <taxon>Caerostris</taxon>
    </lineage>
</organism>
<evidence type="ECO:0000313" key="1">
    <source>
        <dbReference type="EMBL" id="GIY12926.1"/>
    </source>
</evidence>
<keyword evidence="2" id="KW-1185">Reference proteome</keyword>
<protein>
    <submittedName>
        <fullName evidence="1">Uncharacterized protein</fullName>
    </submittedName>
</protein>
<name>A0AAV4QXW3_CAEEX</name>